<protein>
    <submittedName>
        <fullName evidence="1">Uncharacterized protein</fullName>
    </submittedName>
</protein>
<reference evidence="1" key="1">
    <citation type="submission" date="2023-03" db="EMBL/GenBank/DDBJ databases">
        <title>Massive genome expansion in bonnet fungi (Mycena s.s.) driven by repeated elements and novel gene families across ecological guilds.</title>
        <authorList>
            <consortium name="Lawrence Berkeley National Laboratory"/>
            <person name="Harder C.B."/>
            <person name="Miyauchi S."/>
            <person name="Viragh M."/>
            <person name="Kuo A."/>
            <person name="Thoen E."/>
            <person name="Andreopoulos B."/>
            <person name="Lu D."/>
            <person name="Skrede I."/>
            <person name="Drula E."/>
            <person name="Henrissat B."/>
            <person name="Morin E."/>
            <person name="Kohler A."/>
            <person name="Barry K."/>
            <person name="LaButti K."/>
            <person name="Morin E."/>
            <person name="Salamov A."/>
            <person name="Lipzen A."/>
            <person name="Mereny Z."/>
            <person name="Hegedus B."/>
            <person name="Baldrian P."/>
            <person name="Stursova M."/>
            <person name="Weitz H."/>
            <person name="Taylor A."/>
            <person name="Grigoriev I.V."/>
            <person name="Nagy L.G."/>
            <person name="Martin F."/>
            <person name="Kauserud H."/>
        </authorList>
    </citation>
    <scope>NUCLEOTIDE SEQUENCE</scope>
    <source>
        <strain evidence="1">9144</strain>
    </source>
</reference>
<evidence type="ECO:0000313" key="2">
    <source>
        <dbReference type="Proteomes" id="UP001219525"/>
    </source>
</evidence>
<dbReference type="EMBL" id="JARJCW010000026">
    <property type="protein sequence ID" value="KAJ7211344.1"/>
    <property type="molecule type" value="Genomic_DNA"/>
</dbReference>
<organism evidence="1 2">
    <name type="scientific">Mycena pura</name>
    <dbReference type="NCBI Taxonomy" id="153505"/>
    <lineage>
        <taxon>Eukaryota</taxon>
        <taxon>Fungi</taxon>
        <taxon>Dikarya</taxon>
        <taxon>Basidiomycota</taxon>
        <taxon>Agaricomycotina</taxon>
        <taxon>Agaricomycetes</taxon>
        <taxon>Agaricomycetidae</taxon>
        <taxon>Agaricales</taxon>
        <taxon>Marasmiineae</taxon>
        <taxon>Mycenaceae</taxon>
        <taxon>Mycena</taxon>
    </lineage>
</organism>
<sequence>MGPILKLARDLVTSDSSPHLLPLPAVRLLSHLLHATSVASTFTFARLATPVLRTLILTPATSAMGTSSCEF</sequence>
<dbReference type="Proteomes" id="UP001219525">
    <property type="component" value="Unassembled WGS sequence"/>
</dbReference>
<comment type="caution">
    <text evidence="1">The sequence shown here is derived from an EMBL/GenBank/DDBJ whole genome shotgun (WGS) entry which is preliminary data.</text>
</comment>
<gene>
    <name evidence="1" type="ORF">GGX14DRAFT_565210</name>
</gene>
<evidence type="ECO:0000313" key="1">
    <source>
        <dbReference type="EMBL" id="KAJ7211344.1"/>
    </source>
</evidence>
<accession>A0AAD6VJD0</accession>
<name>A0AAD6VJD0_9AGAR</name>
<dbReference type="AlphaFoldDB" id="A0AAD6VJD0"/>
<proteinExistence type="predicted"/>
<keyword evidence="2" id="KW-1185">Reference proteome</keyword>